<accession>A0A494TMS4</accession>
<dbReference type="EMBL" id="CP032829">
    <property type="protein sequence ID" value="AYJ87106.1"/>
    <property type="molecule type" value="Genomic_DNA"/>
</dbReference>
<sequence length="273" mass="30967">MNDIPYLLRGVSKLSTESSTLISSSKYLNDPRLRMWIAEIVLKQNGPDMPAQAEMYPVIALLDELQDKARIEELFTAERAKNPALDAWFEEGFVSDYDADYFKAFGAGTLGRIFYDEVIAKNFEIVIYEKPPPKSQLDYFLLRSGQTHDLEHIMTGGDFSYMGELVPAWFRITNHFKHLSAELAGELSTSYMFVTLRYTVRTLLHYPEVWTICQDAVERGMRCGRASGPLFMAKYEDVFHLSLEDARVALGVECATFADTSAASAVWAARPQR</sequence>
<evidence type="ECO:0000313" key="1">
    <source>
        <dbReference type="EMBL" id="AYJ87106.1"/>
    </source>
</evidence>
<protein>
    <recommendedName>
        <fullName evidence="3">Ubiquinone biosynthesis protein Coq4</fullName>
    </recommendedName>
</protein>
<evidence type="ECO:0000313" key="2">
    <source>
        <dbReference type="Proteomes" id="UP000276254"/>
    </source>
</evidence>
<dbReference type="AlphaFoldDB" id="A0A494TMS4"/>
<gene>
    <name evidence="1" type="ORF">D3Y57_15645</name>
</gene>
<dbReference type="KEGG" id="spha:D3Y57_15645"/>
<organism evidence="1 2">
    <name type="scientific">Sphingomonas paeninsulae</name>
    <dbReference type="NCBI Taxonomy" id="2319844"/>
    <lineage>
        <taxon>Bacteria</taxon>
        <taxon>Pseudomonadati</taxon>
        <taxon>Pseudomonadota</taxon>
        <taxon>Alphaproteobacteria</taxon>
        <taxon>Sphingomonadales</taxon>
        <taxon>Sphingomonadaceae</taxon>
        <taxon>Sphingomonas</taxon>
    </lineage>
</organism>
<dbReference type="GO" id="GO:0006744">
    <property type="term" value="P:ubiquinone biosynthetic process"/>
    <property type="evidence" value="ECO:0007669"/>
    <property type="project" value="InterPro"/>
</dbReference>
<dbReference type="RefSeq" id="WP_121154070.1">
    <property type="nucleotide sequence ID" value="NZ_CP032829.1"/>
</dbReference>
<dbReference type="InterPro" id="IPR007715">
    <property type="entry name" value="Coq4"/>
</dbReference>
<reference evidence="1 2" key="1">
    <citation type="submission" date="2018-09" db="EMBL/GenBank/DDBJ databases">
        <title>Sphingomonas peninsula sp. nov., isolated from fildes peninsula, Antarctic soil.</title>
        <authorList>
            <person name="Yingchao G."/>
        </authorList>
    </citation>
    <scope>NUCLEOTIDE SEQUENCE [LARGE SCALE GENOMIC DNA]</scope>
    <source>
        <strain evidence="1 2">YZ-8</strain>
    </source>
</reference>
<keyword evidence="2" id="KW-1185">Reference proteome</keyword>
<dbReference type="Pfam" id="PF05019">
    <property type="entry name" value="Coq4"/>
    <property type="match status" value="1"/>
</dbReference>
<evidence type="ECO:0008006" key="3">
    <source>
        <dbReference type="Google" id="ProtNLM"/>
    </source>
</evidence>
<proteinExistence type="predicted"/>
<dbReference type="Proteomes" id="UP000276254">
    <property type="component" value="Chromosome"/>
</dbReference>
<name>A0A494TMS4_SPHPE</name>
<dbReference type="OrthoDB" id="5723450at2"/>